<name>A0A1M7YL12_9BACT</name>
<gene>
    <name evidence="2" type="ORF">SAMN02745220_05039</name>
</gene>
<keyword evidence="3" id="KW-1185">Reference proteome</keyword>
<evidence type="ECO:0000313" key="2">
    <source>
        <dbReference type="EMBL" id="SHO53282.1"/>
    </source>
</evidence>
<dbReference type="SUPFAM" id="SSF54909">
    <property type="entry name" value="Dimeric alpha+beta barrel"/>
    <property type="match status" value="1"/>
</dbReference>
<dbReference type="Gene3D" id="3.30.70.100">
    <property type="match status" value="1"/>
</dbReference>
<reference evidence="2 3" key="1">
    <citation type="submission" date="2016-12" db="EMBL/GenBank/DDBJ databases">
        <authorList>
            <person name="Song W.-J."/>
            <person name="Kurnit D.M."/>
        </authorList>
    </citation>
    <scope>NUCLEOTIDE SEQUENCE [LARGE SCALE GENOMIC DNA]</scope>
    <source>
        <strain evidence="2 3">DSM 18488</strain>
    </source>
</reference>
<dbReference type="GO" id="GO:0004497">
    <property type="term" value="F:monooxygenase activity"/>
    <property type="evidence" value="ECO:0007669"/>
    <property type="project" value="UniProtKB-KW"/>
</dbReference>
<feature type="domain" description="ABM" evidence="1">
    <location>
        <begin position="1"/>
        <end position="74"/>
    </location>
</feature>
<dbReference type="AlphaFoldDB" id="A0A1M7YL12"/>
<dbReference type="InterPro" id="IPR007138">
    <property type="entry name" value="ABM_dom"/>
</dbReference>
<keyword evidence="2" id="KW-0503">Monooxygenase</keyword>
<dbReference type="Proteomes" id="UP000184603">
    <property type="component" value="Unassembled WGS sequence"/>
</dbReference>
<proteinExistence type="predicted"/>
<dbReference type="RefSeq" id="WP_073616868.1">
    <property type="nucleotide sequence ID" value="NZ_FRFE01000051.1"/>
</dbReference>
<dbReference type="OrthoDB" id="287932at2"/>
<sequence length="109" mass="12316">MLLSIIRVYPSPENEHATIDVLSSMKGPLSALTDCLDCFILSERAGDNAVCYMEIWKNSEGLNDHLRSALYARVLEAMELSQSPPIVEFFELKKIGGLEWIESIRTPMR</sequence>
<dbReference type="InterPro" id="IPR011008">
    <property type="entry name" value="Dimeric_a/b-barrel"/>
</dbReference>
<dbReference type="STRING" id="1121416.SAMN02745220_05039"/>
<evidence type="ECO:0000313" key="3">
    <source>
        <dbReference type="Proteomes" id="UP000184603"/>
    </source>
</evidence>
<protein>
    <submittedName>
        <fullName evidence="2">Quinol monooxygenase YgiN</fullName>
    </submittedName>
</protein>
<dbReference type="Pfam" id="PF03992">
    <property type="entry name" value="ABM"/>
    <property type="match status" value="1"/>
</dbReference>
<dbReference type="EMBL" id="FRFE01000051">
    <property type="protein sequence ID" value="SHO53282.1"/>
    <property type="molecule type" value="Genomic_DNA"/>
</dbReference>
<organism evidence="2 3">
    <name type="scientific">Desulfopila aestuarii DSM 18488</name>
    <dbReference type="NCBI Taxonomy" id="1121416"/>
    <lineage>
        <taxon>Bacteria</taxon>
        <taxon>Pseudomonadati</taxon>
        <taxon>Thermodesulfobacteriota</taxon>
        <taxon>Desulfobulbia</taxon>
        <taxon>Desulfobulbales</taxon>
        <taxon>Desulfocapsaceae</taxon>
        <taxon>Desulfopila</taxon>
    </lineage>
</organism>
<accession>A0A1M7YL12</accession>
<keyword evidence="2" id="KW-0560">Oxidoreductase</keyword>
<evidence type="ECO:0000259" key="1">
    <source>
        <dbReference type="Pfam" id="PF03992"/>
    </source>
</evidence>